<organism evidence="7 8">
    <name type="scientific">Solanum pinnatisectum</name>
    <name type="common">tansyleaf nightshade</name>
    <dbReference type="NCBI Taxonomy" id="50273"/>
    <lineage>
        <taxon>Eukaryota</taxon>
        <taxon>Viridiplantae</taxon>
        <taxon>Streptophyta</taxon>
        <taxon>Embryophyta</taxon>
        <taxon>Tracheophyta</taxon>
        <taxon>Spermatophyta</taxon>
        <taxon>Magnoliopsida</taxon>
        <taxon>eudicotyledons</taxon>
        <taxon>Gunneridae</taxon>
        <taxon>Pentapetalae</taxon>
        <taxon>asterids</taxon>
        <taxon>lamiids</taxon>
        <taxon>Solanales</taxon>
        <taxon>Solanaceae</taxon>
        <taxon>Solanoideae</taxon>
        <taxon>Solaneae</taxon>
        <taxon>Solanum</taxon>
    </lineage>
</organism>
<sequence>MMTNASFVNPAIRDSFKSNLPMHSPLLTVHCQSKDDDLGVRTLKPGDKFDFAFHENFLGTTCFYCIFDWGQNYNDFDVYYKIKKKSPCKYKLSFVADLYCTWLVKGSGIYLPRTPGVPFPDDFKLAYTWLKKDSAISLGESFT</sequence>
<reference evidence="7 8" key="1">
    <citation type="submission" date="2023-10" db="EMBL/GenBank/DDBJ databases">
        <title>Genome-Wide Identification Analysis in wild type Solanum Pinnatisectum Reveals Some Genes Defensing Phytophthora Infestans.</title>
        <authorList>
            <person name="Sun C."/>
        </authorList>
    </citation>
    <scope>NUCLEOTIDE SEQUENCE [LARGE SCALE GENOMIC DNA]</scope>
    <source>
        <strain evidence="7">LQN</strain>
        <tissue evidence="7">Leaf</tissue>
    </source>
</reference>
<evidence type="ECO:0000256" key="2">
    <source>
        <dbReference type="ARBA" id="ARBA00005581"/>
    </source>
</evidence>
<comment type="subcellular location">
    <subcellularLocation>
        <location evidence="1 6">Secreted</location>
    </subcellularLocation>
</comment>
<dbReference type="Proteomes" id="UP001311915">
    <property type="component" value="Unassembled WGS sequence"/>
</dbReference>
<accession>A0AAV9LU37</accession>
<dbReference type="Pfam" id="PF05938">
    <property type="entry name" value="Self-incomp_S1"/>
    <property type="match status" value="1"/>
</dbReference>
<evidence type="ECO:0000313" key="7">
    <source>
        <dbReference type="EMBL" id="KAK4729247.1"/>
    </source>
</evidence>
<evidence type="ECO:0000256" key="1">
    <source>
        <dbReference type="ARBA" id="ARBA00004613"/>
    </source>
</evidence>
<dbReference type="PANTHER" id="PTHR31232:SF137">
    <property type="entry name" value="S-PROTEIN HOMOLOG"/>
    <property type="match status" value="1"/>
</dbReference>
<dbReference type="EMBL" id="JAWPEI010000004">
    <property type="protein sequence ID" value="KAK4729247.1"/>
    <property type="molecule type" value="Genomic_DNA"/>
</dbReference>
<proteinExistence type="inferred from homology"/>
<evidence type="ECO:0000256" key="6">
    <source>
        <dbReference type="RuleBase" id="RU367044"/>
    </source>
</evidence>
<dbReference type="InterPro" id="IPR010264">
    <property type="entry name" value="Self-incomp_S1"/>
</dbReference>
<dbReference type="PANTHER" id="PTHR31232">
    <property type="match status" value="1"/>
</dbReference>
<keyword evidence="5" id="KW-0732">Signal</keyword>
<name>A0AAV9LU37_9SOLN</name>
<keyword evidence="8" id="KW-1185">Reference proteome</keyword>
<evidence type="ECO:0000256" key="3">
    <source>
        <dbReference type="ARBA" id="ARBA00022471"/>
    </source>
</evidence>
<evidence type="ECO:0000313" key="8">
    <source>
        <dbReference type="Proteomes" id="UP001311915"/>
    </source>
</evidence>
<dbReference type="GO" id="GO:0060320">
    <property type="term" value="P:rejection of self pollen"/>
    <property type="evidence" value="ECO:0007669"/>
    <property type="project" value="UniProtKB-KW"/>
</dbReference>
<comment type="caution">
    <text evidence="7">The sequence shown here is derived from an EMBL/GenBank/DDBJ whole genome shotgun (WGS) entry which is preliminary data.</text>
</comment>
<dbReference type="GO" id="GO:0005576">
    <property type="term" value="C:extracellular region"/>
    <property type="evidence" value="ECO:0007669"/>
    <property type="project" value="UniProtKB-SubCell"/>
</dbReference>
<dbReference type="AlphaFoldDB" id="A0AAV9LU37"/>
<protein>
    <recommendedName>
        <fullName evidence="6">S-protein homolog</fullName>
    </recommendedName>
</protein>
<keyword evidence="4 6" id="KW-0964">Secreted</keyword>
<evidence type="ECO:0000256" key="5">
    <source>
        <dbReference type="ARBA" id="ARBA00022729"/>
    </source>
</evidence>
<gene>
    <name evidence="7" type="ORF">R3W88_022235</name>
</gene>
<keyword evidence="3 6" id="KW-0713">Self-incompatibility</keyword>
<evidence type="ECO:0000256" key="4">
    <source>
        <dbReference type="ARBA" id="ARBA00022525"/>
    </source>
</evidence>
<comment type="similarity">
    <text evidence="2 6">Belongs to the plant self-incompatibility (S1) protein family.</text>
</comment>